<accession>A0A4C1UVI8</accession>
<dbReference type="AlphaFoldDB" id="A0A4C1UVI8"/>
<sequence length="91" mass="10055">MRLPVRDVITELVTTAVGSLQAALDQSESPSKRSESNKIMEVFGPSSTTDDTQTDSTAAAQSSPQRVMLHPLRCYCNRKMVITEPHRLISH</sequence>
<keyword evidence="3" id="KW-1185">Reference proteome</keyword>
<organism evidence="2 3">
    <name type="scientific">Eumeta variegata</name>
    <name type="common">Bagworm moth</name>
    <name type="synonym">Eumeta japonica</name>
    <dbReference type="NCBI Taxonomy" id="151549"/>
    <lineage>
        <taxon>Eukaryota</taxon>
        <taxon>Metazoa</taxon>
        <taxon>Ecdysozoa</taxon>
        <taxon>Arthropoda</taxon>
        <taxon>Hexapoda</taxon>
        <taxon>Insecta</taxon>
        <taxon>Pterygota</taxon>
        <taxon>Neoptera</taxon>
        <taxon>Endopterygota</taxon>
        <taxon>Lepidoptera</taxon>
        <taxon>Glossata</taxon>
        <taxon>Ditrysia</taxon>
        <taxon>Tineoidea</taxon>
        <taxon>Psychidae</taxon>
        <taxon>Oiketicinae</taxon>
        <taxon>Eumeta</taxon>
    </lineage>
</organism>
<evidence type="ECO:0000256" key="1">
    <source>
        <dbReference type="SAM" id="MobiDB-lite"/>
    </source>
</evidence>
<protein>
    <submittedName>
        <fullName evidence="2">Uncharacterized protein</fullName>
    </submittedName>
</protein>
<proteinExistence type="predicted"/>
<evidence type="ECO:0000313" key="2">
    <source>
        <dbReference type="EMBL" id="GBP30027.1"/>
    </source>
</evidence>
<dbReference type="Proteomes" id="UP000299102">
    <property type="component" value="Unassembled WGS sequence"/>
</dbReference>
<comment type="caution">
    <text evidence="2">The sequence shown here is derived from an EMBL/GenBank/DDBJ whole genome shotgun (WGS) entry which is preliminary data.</text>
</comment>
<evidence type="ECO:0000313" key="3">
    <source>
        <dbReference type="Proteomes" id="UP000299102"/>
    </source>
</evidence>
<gene>
    <name evidence="2" type="ORF">EVAR_22929_1</name>
</gene>
<dbReference type="EMBL" id="BGZK01000227">
    <property type="protein sequence ID" value="GBP30027.1"/>
    <property type="molecule type" value="Genomic_DNA"/>
</dbReference>
<name>A0A4C1UVI8_EUMVA</name>
<reference evidence="2 3" key="1">
    <citation type="journal article" date="2019" name="Commun. Biol.">
        <title>The bagworm genome reveals a unique fibroin gene that provides high tensile strength.</title>
        <authorList>
            <person name="Kono N."/>
            <person name="Nakamura H."/>
            <person name="Ohtoshi R."/>
            <person name="Tomita M."/>
            <person name="Numata K."/>
            <person name="Arakawa K."/>
        </authorList>
    </citation>
    <scope>NUCLEOTIDE SEQUENCE [LARGE SCALE GENOMIC DNA]</scope>
</reference>
<feature type="region of interest" description="Disordered" evidence="1">
    <location>
        <begin position="21"/>
        <end position="64"/>
    </location>
</feature>
<feature type="compositionally biased region" description="Low complexity" evidence="1">
    <location>
        <begin position="45"/>
        <end position="64"/>
    </location>
</feature>